<dbReference type="SUPFAM" id="SSF158472">
    <property type="entry name" value="HAMP domain-like"/>
    <property type="match status" value="1"/>
</dbReference>
<dbReference type="RefSeq" id="WP_011505977.1">
    <property type="nucleotide sequence ID" value="NC_007963.1"/>
</dbReference>
<comment type="subcellular location">
    <subcellularLocation>
        <location evidence="2">Cell membrane</location>
        <topology evidence="2">Multi-pass membrane protein</topology>
    </subcellularLocation>
</comment>
<dbReference type="CDD" id="cd00082">
    <property type="entry name" value="HisKA"/>
    <property type="match status" value="1"/>
</dbReference>
<feature type="domain" description="HAMP" evidence="12">
    <location>
        <begin position="256"/>
        <end position="308"/>
    </location>
</feature>
<sequence>MIRRTLSDSTFLRVYALLLLALVLTFGLALLGYLVVDQVRQENYRERLASGPMQVLAQLAAEQPAAERDEWLASMSSTLGVPMTLRPMNGVALSYFERSRLDEGRPLIERHDSAWSALRRLPDTDWLLEVRVGALKEMQLRGATEALRTWLSGVSEDESAARLARLKRAFKIPLGVAPEPPSGVDPIQQARLEGGEVVVRLEPGLGVLYVHARLGSDRWLTIGPIPSFEPMPVSLALALLGIVLLVLAGTIYLVVRGVEGRVERLERAATRIAGGHLDTRVKVESSDFLGRLGMAFNGMAAQVQSLLRTQQEMIRAVSHELRTPVARIRFAVQMVEDMTDEPVVRRQLQDIDGDIEELDQLVDEILTYARLGSDSAQGIQLATETTDCRAMARRVVETLAPLHPHLTLEVLDGEDVDVEADPRYLQRALSNLVANACRHAEARVWVRVMRDPRAVRLDVEDDGAGVPEADRLLIFKPFARLDDSRTRRSGGYGLGLSIVQKIMIWHGGSVVVERSTELGGARFSLLLSTAGVAQHERRQGKARPSHGGEA</sequence>
<keyword evidence="5" id="KW-0597">Phosphoprotein</keyword>
<dbReference type="PROSITE" id="PS50109">
    <property type="entry name" value="HIS_KIN"/>
    <property type="match status" value="1"/>
</dbReference>
<dbReference type="InterPro" id="IPR050980">
    <property type="entry name" value="2C_sensor_his_kinase"/>
</dbReference>
<organism evidence="13 14">
    <name type="scientific">Chromohalobacter israelensis (strain ATCC BAA-138 / DSM 3043 / CIP 106854 / NCIMB 13768 / 1H11)</name>
    <name type="common">Chromohalobacter salexigens</name>
    <dbReference type="NCBI Taxonomy" id="290398"/>
    <lineage>
        <taxon>Bacteria</taxon>
        <taxon>Pseudomonadati</taxon>
        <taxon>Pseudomonadota</taxon>
        <taxon>Gammaproteobacteria</taxon>
        <taxon>Oceanospirillales</taxon>
        <taxon>Halomonadaceae</taxon>
        <taxon>Chromohalobacter</taxon>
    </lineage>
</organism>
<dbReference type="CDD" id="cd06225">
    <property type="entry name" value="HAMP"/>
    <property type="match status" value="1"/>
</dbReference>
<reference evidence="13 14" key="1">
    <citation type="journal article" date="2011" name="Stand. Genomic Sci.">
        <title>Complete genome sequence of the halophilic and highly halotolerant Chromohalobacter salexigens type strain (1H11(T)).</title>
        <authorList>
            <person name="Copeland A."/>
            <person name="O'Connor K."/>
            <person name="Lucas S."/>
            <person name="Lapidus A."/>
            <person name="Berry K.W."/>
            <person name="Detter J.C."/>
            <person name="Del Rio T.G."/>
            <person name="Hammon N."/>
            <person name="Dalin E."/>
            <person name="Tice H."/>
            <person name="Pitluck S."/>
            <person name="Bruce D."/>
            <person name="Goodwin L."/>
            <person name="Han C."/>
            <person name="Tapia R."/>
            <person name="Saunders E."/>
            <person name="Schmutz J."/>
            <person name="Brettin T."/>
            <person name="Larimer F."/>
            <person name="Land M."/>
            <person name="Hauser L."/>
            <person name="Vargas C."/>
            <person name="Nieto J.J."/>
            <person name="Kyrpides N.C."/>
            <person name="Ivanova N."/>
            <person name="Goker M."/>
            <person name="Klenk H.P."/>
            <person name="Csonka L.N."/>
            <person name="Woyke T."/>
        </authorList>
    </citation>
    <scope>NUCLEOTIDE SEQUENCE [LARGE SCALE GENOMIC DNA]</scope>
    <source>
        <strain evidence="14">ATCC BAA-138 / DSM 3043 / CIP 106854 / NCIMB 13768 / 1H11</strain>
    </source>
</reference>
<dbReference type="STRING" id="290398.Csal_0670"/>
<dbReference type="InterPro" id="IPR003594">
    <property type="entry name" value="HATPase_dom"/>
</dbReference>
<comment type="catalytic activity">
    <reaction evidence="1">
        <text>ATP + protein L-histidine = ADP + protein N-phospho-L-histidine.</text>
        <dbReference type="EC" id="2.7.13.3"/>
    </reaction>
</comment>
<evidence type="ECO:0000256" key="8">
    <source>
        <dbReference type="ARBA" id="ARBA00022777"/>
    </source>
</evidence>
<keyword evidence="4" id="KW-1003">Cell membrane</keyword>
<keyword evidence="10" id="KW-1133">Transmembrane helix</keyword>
<dbReference type="GO" id="GO:0005886">
    <property type="term" value="C:plasma membrane"/>
    <property type="evidence" value="ECO:0007669"/>
    <property type="project" value="UniProtKB-SubCell"/>
</dbReference>
<dbReference type="KEGG" id="csa:Csal_0670"/>
<gene>
    <name evidence="13" type="ordered locus">Csal_0670</name>
</gene>
<feature type="transmembrane region" description="Helical" evidence="10">
    <location>
        <begin position="12"/>
        <end position="36"/>
    </location>
</feature>
<evidence type="ECO:0000256" key="5">
    <source>
        <dbReference type="ARBA" id="ARBA00022553"/>
    </source>
</evidence>
<dbReference type="GeneID" id="95333430"/>
<evidence type="ECO:0000256" key="9">
    <source>
        <dbReference type="ARBA" id="ARBA00022840"/>
    </source>
</evidence>
<dbReference type="InterPro" id="IPR003661">
    <property type="entry name" value="HisK_dim/P_dom"/>
</dbReference>
<evidence type="ECO:0000259" key="12">
    <source>
        <dbReference type="PROSITE" id="PS50885"/>
    </source>
</evidence>
<dbReference type="InterPro" id="IPR036097">
    <property type="entry name" value="HisK_dim/P_sf"/>
</dbReference>
<keyword evidence="10" id="KW-0812">Transmembrane</keyword>
<evidence type="ECO:0000259" key="11">
    <source>
        <dbReference type="PROSITE" id="PS50109"/>
    </source>
</evidence>
<dbReference type="GO" id="GO:0000155">
    <property type="term" value="F:phosphorelay sensor kinase activity"/>
    <property type="evidence" value="ECO:0007669"/>
    <property type="project" value="InterPro"/>
</dbReference>
<keyword evidence="8 13" id="KW-0418">Kinase</keyword>
<dbReference type="PANTHER" id="PTHR44936:SF10">
    <property type="entry name" value="SENSOR PROTEIN RSTB"/>
    <property type="match status" value="1"/>
</dbReference>
<evidence type="ECO:0000256" key="10">
    <source>
        <dbReference type="SAM" id="Phobius"/>
    </source>
</evidence>
<dbReference type="InterPro" id="IPR036890">
    <property type="entry name" value="HATPase_C_sf"/>
</dbReference>
<dbReference type="Proteomes" id="UP000000239">
    <property type="component" value="Chromosome"/>
</dbReference>
<dbReference type="PRINTS" id="PR00344">
    <property type="entry name" value="BCTRLSENSOR"/>
</dbReference>
<evidence type="ECO:0000313" key="14">
    <source>
        <dbReference type="Proteomes" id="UP000000239"/>
    </source>
</evidence>
<dbReference type="Pfam" id="PF00512">
    <property type="entry name" value="HisKA"/>
    <property type="match status" value="1"/>
</dbReference>
<evidence type="ECO:0000256" key="2">
    <source>
        <dbReference type="ARBA" id="ARBA00004651"/>
    </source>
</evidence>
<evidence type="ECO:0000256" key="1">
    <source>
        <dbReference type="ARBA" id="ARBA00000085"/>
    </source>
</evidence>
<dbReference type="PANTHER" id="PTHR44936">
    <property type="entry name" value="SENSOR PROTEIN CREC"/>
    <property type="match status" value="1"/>
</dbReference>
<dbReference type="InterPro" id="IPR005467">
    <property type="entry name" value="His_kinase_dom"/>
</dbReference>
<keyword evidence="7" id="KW-0547">Nucleotide-binding</keyword>
<dbReference type="InterPro" id="IPR004358">
    <property type="entry name" value="Sig_transdc_His_kin-like_C"/>
</dbReference>
<evidence type="ECO:0000256" key="6">
    <source>
        <dbReference type="ARBA" id="ARBA00022679"/>
    </source>
</evidence>
<dbReference type="eggNOG" id="COG2205">
    <property type="taxonomic scope" value="Bacteria"/>
</dbReference>
<dbReference type="Pfam" id="PF02518">
    <property type="entry name" value="HATPase_c"/>
    <property type="match status" value="1"/>
</dbReference>
<dbReference type="GO" id="GO:0005524">
    <property type="term" value="F:ATP binding"/>
    <property type="evidence" value="ECO:0007669"/>
    <property type="project" value="UniProtKB-KW"/>
</dbReference>
<dbReference type="EC" id="2.7.13.3" evidence="3"/>
<dbReference type="InterPro" id="IPR003660">
    <property type="entry name" value="HAMP_dom"/>
</dbReference>
<evidence type="ECO:0000256" key="3">
    <source>
        <dbReference type="ARBA" id="ARBA00012438"/>
    </source>
</evidence>
<dbReference type="Gene3D" id="1.10.287.130">
    <property type="match status" value="1"/>
</dbReference>
<dbReference type="EMBL" id="CP000285">
    <property type="protein sequence ID" value="ABE58031.1"/>
    <property type="molecule type" value="Genomic_DNA"/>
</dbReference>
<evidence type="ECO:0000256" key="7">
    <source>
        <dbReference type="ARBA" id="ARBA00022741"/>
    </source>
</evidence>
<dbReference type="AlphaFoldDB" id="Q1QZS7"/>
<dbReference type="SMART" id="SM00304">
    <property type="entry name" value="HAMP"/>
    <property type="match status" value="1"/>
</dbReference>
<keyword evidence="14" id="KW-1185">Reference proteome</keyword>
<dbReference type="eggNOG" id="COG2770">
    <property type="taxonomic scope" value="Bacteria"/>
</dbReference>
<dbReference type="Gene3D" id="1.10.8.500">
    <property type="entry name" value="HAMP domain in histidine kinase"/>
    <property type="match status" value="1"/>
</dbReference>
<protein>
    <recommendedName>
        <fullName evidence="3">histidine kinase</fullName>
        <ecNumber evidence="3">2.7.13.3</ecNumber>
    </recommendedName>
</protein>
<keyword evidence="6" id="KW-0808">Transferase</keyword>
<dbReference type="HOGENOM" id="CLU_000445_89_27_6"/>
<dbReference type="SMART" id="SM00387">
    <property type="entry name" value="HATPase_c"/>
    <property type="match status" value="1"/>
</dbReference>
<dbReference type="Gene3D" id="3.30.565.10">
    <property type="entry name" value="Histidine kinase-like ATPase, C-terminal domain"/>
    <property type="match status" value="1"/>
</dbReference>
<proteinExistence type="predicted"/>
<accession>Q1QZS7</accession>
<dbReference type="PROSITE" id="PS50885">
    <property type="entry name" value="HAMP"/>
    <property type="match status" value="1"/>
</dbReference>
<feature type="transmembrane region" description="Helical" evidence="10">
    <location>
        <begin position="235"/>
        <end position="255"/>
    </location>
</feature>
<keyword evidence="10" id="KW-0472">Membrane</keyword>
<evidence type="ECO:0000313" key="13">
    <source>
        <dbReference type="EMBL" id="ABE58031.1"/>
    </source>
</evidence>
<dbReference type="Pfam" id="PF00672">
    <property type="entry name" value="HAMP"/>
    <property type="match status" value="1"/>
</dbReference>
<name>Q1QZS7_CHRI1</name>
<keyword evidence="9" id="KW-0067">ATP-binding</keyword>
<dbReference type="SUPFAM" id="SSF47384">
    <property type="entry name" value="Homodimeric domain of signal transducing histidine kinase"/>
    <property type="match status" value="1"/>
</dbReference>
<feature type="domain" description="Histidine kinase" evidence="11">
    <location>
        <begin position="316"/>
        <end position="531"/>
    </location>
</feature>
<evidence type="ECO:0000256" key="4">
    <source>
        <dbReference type="ARBA" id="ARBA00022475"/>
    </source>
</evidence>
<dbReference type="SMART" id="SM00388">
    <property type="entry name" value="HisKA"/>
    <property type="match status" value="1"/>
</dbReference>
<dbReference type="SUPFAM" id="SSF55874">
    <property type="entry name" value="ATPase domain of HSP90 chaperone/DNA topoisomerase II/histidine kinase"/>
    <property type="match status" value="1"/>
</dbReference>